<dbReference type="PANTHER" id="PTHR45436">
    <property type="entry name" value="SENSOR HISTIDINE KINASE YKOH"/>
    <property type="match status" value="1"/>
</dbReference>
<evidence type="ECO:0000256" key="7">
    <source>
        <dbReference type="ARBA" id="ARBA00022679"/>
    </source>
</evidence>
<dbReference type="RefSeq" id="WP_149114774.1">
    <property type="nucleotide sequence ID" value="NZ_CP042425.1"/>
</dbReference>
<evidence type="ECO:0000256" key="10">
    <source>
        <dbReference type="ARBA" id="ARBA00022777"/>
    </source>
</evidence>
<dbReference type="CDD" id="cd00075">
    <property type="entry name" value="HATPase"/>
    <property type="match status" value="1"/>
</dbReference>
<evidence type="ECO:0000256" key="9">
    <source>
        <dbReference type="ARBA" id="ARBA00022741"/>
    </source>
</evidence>
<keyword evidence="8 15" id="KW-0812">Transmembrane</keyword>
<dbReference type="InterPro" id="IPR004358">
    <property type="entry name" value="Sig_transdc_His_kin-like_C"/>
</dbReference>
<comment type="subcellular location">
    <subcellularLocation>
        <location evidence="2">Cell inner membrane</location>
    </subcellularLocation>
</comment>
<keyword evidence="14 15" id="KW-0472">Membrane</keyword>
<gene>
    <name evidence="18" type="ORF">PX52LOC_07573</name>
</gene>
<dbReference type="PROSITE" id="PS50885">
    <property type="entry name" value="HAMP"/>
    <property type="match status" value="1"/>
</dbReference>
<reference evidence="19" key="1">
    <citation type="submission" date="2019-08" db="EMBL/GenBank/DDBJ databases">
        <title>Limnoglobus roseus gen. nov., sp. nov., a novel freshwater planctomycete with a giant genome from the family Gemmataceae.</title>
        <authorList>
            <person name="Kulichevskaya I.S."/>
            <person name="Naumoff D.G."/>
            <person name="Miroshnikov K."/>
            <person name="Ivanova A."/>
            <person name="Philippov D.A."/>
            <person name="Hakobyan A."/>
            <person name="Rijpstra I.C."/>
            <person name="Sinninghe Damste J.S."/>
            <person name="Liesack W."/>
            <person name="Dedysh S.N."/>
        </authorList>
    </citation>
    <scope>NUCLEOTIDE SEQUENCE [LARGE SCALE GENOMIC DNA]</scope>
    <source>
        <strain evidence="19">PX52</strain>
    </source>
</reference>
<evidence type="ECO:0000256" key="6">
    <source>
        <dbReference type="ARBA" id="ARBA00022553"/>
    </source>
</evidence>
<dbReference type="SUPFAM" id="SSF47384">
    <property type="entry name" value="Homodimeric domain of signal transducing histidine kinase"/>
    <property type="match status" value="1"/>
</dbReference>
<dbReference type="GO" id="GO:0005524">
    <property type="term" value="F:ATP binding"/>
    <property type="evidence" value="ECO:0007669"/>
    <property type="project" value="UniProtKB-KW"/>
</dbReference>
<evidence type="ECO:0000256" key="11">
    <source>
        <dbReference type="ARBA" id="ARBA00022840"/>
    </source>
</evidence>
<feature type="transmembrane region" description="Helical" evidence="15">
    <location>
        <begin position="182"/>
        <end position="201"/>
    </location>
</feature>
<evidence type="ECO:0000259" key="17">
    <source>
        <dbReference type="PROSITE" id="PS50885"/>
    </source>
</evidence>
<dbReference type="InterPro" id="IPR050428">
    <property type="entry name" value="TCS_sensor_his_kinase"/>
</dbReference>
<dbReference type="FunFam" id="1.10.287.130:FF:000001">
    <property type="entry name" value="Two-component sensor histidine kinase"/>
    <property type="match status" value="1"/>
</dbReference>
<dbReference type="KEGG" id="lrs:PX52LOC_07573"/>
<dbReference type="InterPro" id="IPR003594">
    <property type="entry name" value="HATPase_dom"/>
</dbReference>
<keyword evidence="10 18" id="KW-0418">Kinase</keyword>
<dbReference type="InterPro" id="IPR036890">
    <property type="entry name" value="HATPase_C_sf"/>
</dbReference>
<dbReference type="EMBL" id="CP042425">
    <property type="protein sequence ID" value="QEL20472.1"/>
    <property type="molecule type" value="Genomic_DNA"/>
</dbReference>
<dbReference type="SMART" id="SM00387">
    <property type="entry name" value="HATPase_c"/>
    <property type="match status" value="1"/>
</dbReference>
<sequence length="480" mass="51458">MSSKNGPDARPEPRPAWPLAARLTAWYAGSAFLLVAAAVGFLYWVLARSLDRQDDNLIADQVRVVGDVLAERPGDLEAVRQEAEQEFQSRQHTQVYVRLIDAGGRTLVETPGMAKLLDPSGFPPPTADFRAGSNLRSATGTPFRVMAIRVGDGRPGGSEYVVQGAMDHGDEAALLAEYRRNLWLVLAAGLAVCVAVGHQIARRGLRPVRLVADTARRIGPTNFGERITADGLPADLLDLADTFNRMLDRLERSFTRLARFSADIAHELRTPVNNLRGEVEVALGQPRTPDQYRDLLASNLEECGRLARLIDNLLFLARAENPGTQVSKDRVEVGGELQTVCEFYEGMAGEKGVTLVVAVSGPVQVVVNRPLFQRAVCNLVENAIRHTPAGGEITLSAATAGGSGTVAVTDSGSGIPAADLPHVFDRFYRADPARSSEGRNVGLGLSIVKSITDLHGGSVSADSEAGRGTRVAMTFPLDAV</sequence>
<keyword evidence="12 15" id="KW-1133">Transmembrane helix</keyword>
<dbReference type="Pfam" id="PF00672">
    <property type="entry name" value="HAMP"/>
    <property type="match status" value="1"/>
</dbReference>
<dbReference type="CDD" id="cd06225">
    <property type="entry name" value="HAMP"/>
    <property type="match status" value="1"/>
</dbReference>
<keyword evidence="9" id="KW-0547">Nucleotide-binding</keyword>
<keyword evidence="13" id="KW-0902">Two-component regulatory system</keyword>
<dbReference type="InterPro" id="IPR005467">
    <property type="entry name" value="His_kinase_dom"/>
</dbReference>
<accession>A0A5C1ARY6</accession>
<dbReference type="Gene3D" id="3.30.565.10">
    <property type="entry name" value="Histidine kinase-like ATPase, C-terminal domain"/>
    <property type="match status" value="1"/>
</dbReference>
<evidence type="ECO:0000259" key="16">
    <source>
        <dbReference type="PROSITE" id="PS50109"/>
    </source>
</evidence>
<dbReference type="InterPro" id="IPR006290">
    <property type="entry name" value="CztS_silS_copS"/>
</dbReference>
<dbReference type="InterPro" id="IPR003661">
    <property type="entry name" value="HisK_dim/P_dom"/>
</dbReference>
<evidence type="ECO:0000256" key="3">
    <source>
        <dbReference type="ARBA" id="ARBA00012438"/>
    </source>
</evidence>
<evidence type="ECO:0000256" key="5">
    <source>
        <dbReference type="ARBA" id="ARBA00022519"/>
    </source>
</evidence>
<feature type="transmembrane region" description="Helical" evidence="15">
    <location>
        <begin position="25"/>
        <end position="46"/>
    </location>
</feature>
<organism evidence="18 19">
    <name type="scientific">Limnoglobus roseus</name>
    <dbReference type="NCBI Taxonomy" id="2598579"/>
    <lineage>
        <taxon>Bacteria</taxon>
        <taxon>Pseudomonadati</taxon>
        <taxon>Planctomycetota</taxon>
        <taxon>Planctomycetia</taxon>
        <taxon>Gemmatales</taxon>
        <taxon>Gemmataceae</taxon>
        <taxon>Limnoglobus</taxon>
    </lineage>
</organism>
<dbReference type="NCBIfam" id="TIGR01386">
    <property type="entry name" value="cztS_silS_copS"/>
    <property type="match status" value="1"/>
</dbReference>
<dbReference type="PRINTS" id="PR00344">
    <property type="entry name" value="BCTRLSENSOR"/>
</dbReference>
<dbReference type="Pfam" id="PF02518">
    <property type="entry name" value="HATPase_c"/>
    <property type="match status" value="1"/>
</dbReference>
<dbReference type="Gene3D" id="1.10.287.130">
    <property type="match status" value="1"/>
</dbReference>
<evidence type="ECO:0000256" key="12">
    <source>
        <dbReference type="ARBA" id="ARBA00022989"/>
    </source>
</evidence>
<dbReference type="FunFam" id="3.30.565.10:FF:000006">
    <property type="entry name" value="Sensor histidine kinase WalK"/>
    <property type="match status" value="1"/>
</dbReference>
<keyword evidence="19" id="KW-1185">Reference proteome</keyword>
<dbReference type="Pfam" id="PF08521">
    <property type="entry name" value="2CSK_N"/>
    <property type="match status" value="1"/>
</dbReference>
<keyword evidence="7" id="KW-0808">Transferase</keyword>
<keyword evidence="4" id="KW-1003">Cell membrane</keyword>
<keyword evidence="11" id="KW-0067">ATP-binding</keyword>
<dbReference type="Pfam" id="PF00512">
    <property type="entry name" value="HisKA"/>
    <property type="match status" value="1"/>
</dbReference>
<feature type="domain" description="HAMP" evidence="17">
    <location>
        <begin position="202"/>
        <end position="255"/>
    </location>
</feature>
<keyword evidence="6" id="KW-0597">Phosphoprotein</keyword>
<dbReference type="GO" id="GO:0000155">
    <property type="term" value="F:phosphorelay sensor kinase activity"/>
    <property type="evidence" value="ECO:0007669"/>
    <property type="project" value="InterPro"/>
</dbReference>
<dbReference type="InterPro" id="IPR003660">
    <property type="entry name" value="HAMP_dom"/>
</dbReference>
<dbReference type="EC" id="2.7.13.3" evidence="3"/>
<name>A0A5C1ARY6_9BACT</name>
<evidence type="ECO:0000256" key="2">
    <source>
        <dbReference type="ARBA" id="ARBA00004533"/>
    </source>
</evidence>
<evidence type="ECO:0000256" key="8">
    <source>
        <dbReference type="ARBA" id="ARBA00022692"/>
    </source>
</evidence>
<dbReference type="GO" id="GO:0005886">
    <property type="term" value="C:plasma membrane"/>
    <property type="evidence" value="ECO:0007669"/>
    <property type="project" value="UniProtKB-SubCell"/>
</dbReference>
<evidence type="ECO:0000256" key="13">
    <source>
        <dbReference type="ARBA" id="ARBA00023012"/>
    </source>
</evidence>
<dbReference type="PANTHER" id="PTHR45436:SF9">
    <property type="entry name" value="SENSOR PROTEIN"/>
    <property type="match status" value="1"/>
</dbReference>
<evidence type="ECO:0000256" key="15">
    <source>
        <dbReference type="SAM" id="Phobius"/>
    </source>
</evidence>
<dbReference type="AlphaFoldDB" id="A0A5C1ARY6"/>
<dbReference type="OrthoDB" id="9786919at2"/>
<evidence type="ECO:0000256" key="14">
    <source>
        <dbReference type="ARBA" id="ARBA00023136"/>
    </source>
</evidence>
<dbReference type="PROSITE" id="PS50109">
    <property type="entry name" value="HIS_KIN"/>
    <property type="match status" value="1"/>
</dbReference>
<dbReference type="SMART" id="SM00304">
    <property type="entry name" value="HAMP"/>
    <property type="match status" value="1"/>
</dbReference>
<dbReference type="SUPFAM" id="SSF55874">
    <property type="entry name" value="ATPase domain of HSP90 chaperone/DNA topoisomerase II/histidine kinase"/>
    <property type="match status" value="1"/>
</dbReference>
<evidence type="ECO:0000256" key="4">
    <source>
        <dbReference type="ARBA" id="ARBA00022475"/>
    </source>
</evidence>
<evidence type="ECO:0000256" key="1">
    <source>
        <dbReference type="ARBA" id="ARBA00000085"/>
    </source>
</evidence>
<dbReference type="Gene3D" id="6.10.340.10">
    <property type="match status" value="1"/>
</dbReference>
<dbReference type="CDD" id="cd00082">
    <property type="entry name" value="HisKA"/>
    <property type="match status" value="1"/>
</dbReference>
<comment type="catalytic activity">
    <reaction evidence="1">
        <text>ATP + protein L-histidine = ADP + protein N-phospho-L-histidine.</text>
        <dbReference type="EC" id="2.7.13.3"/>
    </reaction>
</comment>
<dbReference type="InterPro" id="IPR036097">
    <property type="entry name" value="HisK_dim/P_sf"/>
</dbReference>
<evidence type="ECO:0000313" key="18">
    <source>
        <dbReference type="EMBL" id="QEL20472.1"/>
    </source>
</evidence>
<evidence type="ECO:0000313" key="19">
    <source>
        <dbReference type="Proteomes" id="UP000324974"/>
    </source>
</evidence>
<dbReference type="SMART" id="SM00388">
    <property type="entry name" value="HisKA"/>
    <property type="match status" value="1"/>
</dbReference>
<proteinExistence type="predicted"/>
<feature type="domain" description="Histidine kinase" evidence="16">
    <location>
        <begin position="263"/>
        <end position="479"/>
    </location>
</feature>
<dbReference type="Proteomes" id="UP000324974">
    <property type="component" value="Chromosome"/>
</dbReference>
<dbReference type="InterPro" id="IPR013727">
    <property type="entry name" value="2CSK_N"/>
</dbReference>
<keyword evidence="5" id="KW-0997">Cell inner membrane</keyword>
<protein>
    <recommendedName>
        <fullName evidence="3">histidine kinase</fullName>
        <ecNumber evidence="3">2.7.13.3</ecNumber>
    </recommendedName>
</protein>